<dbReference type="PROSITE" id="PS51257">
    <property type="entry name" value="PROKAR_LIPOPROTEIN"/>
    <property type="match status" value="1"/>
</dbReference>
<dbReference type="InParanoid" id="C7R5V9"/>
<dbReference type="KEGG" id="kko:Kkor_1871"/>
<dbReference type="RefSeq" id="WP_015780888.1">
    <property type="nucleotide sequence ID" value="NC_013166.1"/>
</dbReference>
<proteinExistence type="predicted"/>
<dbReference type="HOGENOM" id="CLU_2585038_0_0_6"/>
<keyword evidence="3" id="KW-1185">Reference proteome</keyword>
<evidence type="ECO:0000313" key="3">
    <source>
        <dbReference type="Proteomes" id="UP000001231"/>
    </source>
</evidence>
<dbReference type="Proteomes" id="UP000001231">
    <property type="component" value="Chromosome"/>
</dbReference>
<feature type="signal peptide" evidence="1">
    <location>
        <begin position="1"/>
        <end position="17"/>
    </location>
</feature>
<evidence type="ECO:0000313" key="2">
    <source>
        <dbReference type="EMBL" id="ACV27283.1"/>
    </source>
</evidence>
<reference evidence="2 3" key="1">
    <citation type="journal article" date="2009" name="Stand. Genomic Sci.">
        <title>Complete genome sequence of Kangiella koreensis type strain (SW-125).</title>
        <authorList>
            <person name="Han C."/>
            <person name="Sikorski J."/>
            <person name="Lapidus A."/>
            <person name="Nolan M."/>
            <person name="Glavina Del Rio T."/>
            <person name="Tice H."/>
            <person name="Cheng J.F."/>
            <person name="Lucas S."/>
            <person name="Chen F."/>
            <person name="Copeland A."/>
            <person name="Ivanova N."/>
            <person name="Mavromatis K."/>
            <person name="Ovchinnikova G."/>
            <person name="Pati A."/>
            <person name="Bruce D."/>
            <person name="Goodwin L."/>
            <person name="Pitluck S."/>
            <person name="Chen A."/>
            <person name="Palaniappan K."/>
            <person name="Land M."/>
            <person name="Hauser L."/>
            <person name="Chang Y.J."/>
            <person name="Jeffries C.D."/>
            <person name="Chain P."/>
            <person name="Saunders E."/>
            <person name="Brettin T."/>
            <person name="Goker M."/>
            <person name="Tindall B.J."/>
            <person name="Bristow J."/>
            <person name="Eisen J.A."/>
            <person name="Markowitz V."/>
            <person name="Hugenholtz P."/>
            <person name="Kyrpides N.C."/>
            <person name="Klenk H.P."/>
            <person name="Detter J.C."/>
        </authorList>
    </citation>
    <scope>NUCLEOTIDE SEQUENCE [LARGE SCALE GENOMIC DNA]</scope>
    <source>
        <strain evidence="3">DSM 16069 / KCTC 12182 / SW-125</strain>
    </source>
</reference>
<accession>C7R5V9</accession>
<dbReference type="OrthoDB" id="5772474at2"/>
<feature type="chain" id="PRO_5002983175" description="Lipoprotein" evidence="1">
    <location>
        <begin position="18"/>
        <end position="80"/>
    </location>
</feature>
<dbReference type="STRING" id="523791.Kkor_1871"/>
<sequence length="80" mass="8861">MKTLPLALAVTAFAVLATGCNSTSSRYAASSDDDEYVYVVDWQKVYLVEKAAREGNANVDTVWINYPKKRVKKSDLASKQ</sequence>
<evidence type="ECO:0008006" key="4">
    <source>
        <dbReference type="Google" id="ProtNLM"/>
    </source>
</evidence>
<dbReference type="EMBL" id="CP001707">
    <property type="protein sequence ID" value="ACV27283.1"/>
    <property type="molecule type" value="Genomic_DNA"/>
</dbReference>
<gene>
    <name evidence="2" type="ordered locus">Kkor_1871</name>
</gene>
<organism evidence="2 3">
    <name type="scientific">Kangiella koreensis (strain DSM 16069 / JCM 12317 / KCTC 12182 / SW-125)</name>
    <dbReference type="NCBI Taxonomy" id="523791"/>
    <lineage>
        <taxon>Bacteria</taxon>
        <taxon>Pseudomonadati</taxon>
        <taxon>Pseudomonadota</taxon>
        <taxon>Gammaproteobacteria</taxon>
        <taxon>Kangiellales</taxon>
        <taxon>Kangiellaceae</taxon>
        <taxon>Kangiella</taxon>
    </lineage>
</organism>
<keyword evidence="1" id="KW-0732">Signal</keyword>
<protein>
    <recommendedName>
        <fullName evidence="4">Lipoprotein</fullName>
    </recommendedName>
</protein>
<evidence type="ECO:0000256" key="1">
    <source>
        <dbReference type="SAM" id="SignalP"/>
    </source>
</evidence>
<dbReference type="AlphaFoldDB" id="C7R5V9"/>
<name>C7R5V9_KANKD</name>